<sequence length="102" mass="12050">MSDSSITNLYEGKVFSSWEICDLFMNKWNKNKVFINNIVDKHNHELNIEAIAFRKEATTQRRYLEAKYPTYSLVYSKDLYVAIQKFHLIIKSFSNDATKMSN</sequence>
<evidence type="ECO:0000313" key="2">
    <source>
        <dbReference type="Proteomes" id="UP000233469"/>
    </source>
</evidence>
<dbReference type="EMBL" id="LLXL01000933">
    <property type="protein sequence ID" value="PKK67657.1"/>
    <property type="molecule type" value="Genomic_DNA"/>
</dbReference>
<accession>A0A2N1N197</accession>
<dbReference type="AlphaFoldDB" id="A0A2N1N197"/>
<dbReference type="Proteomes" id="UP000233469">
    <property type="component" value="Unassembled WGS sequence"/>
</dbReference>
<gene>
    <name evidence="1" type="ORF">RhiirC2_783236</name>
</gene>
<name>A0A2N1N197_9GLOM</name>
<dbReference type="VEuPathDB" id="FungiDB:FUN_025385"/>
<reference evidence="1 2" key="2">
    <citation type="submission" date="2017-10" db="EMBL/GenBank/DDBJ databases">
        <title>Extensive intraspecific genome diversity in a model arbuscular mycorrhizal fungus.</title>
        <authorList>
            <person name="Chen E.C.H."/>
            <person name="Morin E."/>
            <person name="Baudet D."/>
            <person name="Noel J."/>
            <person name="Ndikumana S."/>
            <person name="Charron P."/>
            <person name="St-Onge C."/>
            <person name="Giorgi J."/>
            <person name="Grigoriev I.V."/>
            <person name="Roux C."/>
            <person name="Martin F.M."/>
            <person name="Corradi N."/>
        </authorList>
    </citation>
    <scope>NUCLEOTIDE SEQUENCE [LARGE SCALE GENOMIC DNA]</scope>
    <source>
        <strain evidence="1 2">C2</strain>
    </source>
</reference>
<protein>
    <submittedName>
        <fullName evidence="1">Uncharacterized protein</fullName>
    </submittedName>
</protein>
<organism evidence="1 2">
    <name type="scientific">Rhizophagus irregularis</name>
    <dbReference type="NCBI Taxonomy" id="588596"/>
    <lineage>
        <taxon>Eukaryota</taxon>
        <taxon>Fungi</taxon>
        <taxon>Fungi incertae sedis</taxon>
        <taxon>Mucoromycota</taxon>
        <taxon>Glomeromycotina</taxon>
        <taxon>Glomeromycetes</taxon>
        <taxon>Glomerales</taxon>
        <taxon>Glomeraceae</taxon>
        <taxon>Rhizophagus</taxon>
    </lineage>
</organism>
<proteinExistence type="predicted"/>
<reference evidence="1 2" key="1">
    <citation type="submission" date="2016-04" db="EMBL/GenBank/DDBJ databases">
        <title>Genome analyses suggest a sexual origin of heterokaryosis in a supposedly ancient asexual fungus.</title>
        <authorList>
            <person name="Ropars J."/>
            <person name="Sedzielewska K."/>
            <person name="Noel J."/>
            <person name="Charron P."/>
            <person name="Farinelli L."/>
            <person name="Marton T."/>
            <person name="Kruger M."/>
            <person name="Pelin A."/>
            <person name="Brachmann A."/>
            <person name="Corradi N."/>
        </authorList>
    </citation>
    <scope>NUCLEOTIDE SEQUENCE [LARGE SCALE GENOMIC DNA]</scope>
    <source>
        <strain evidence="1 2">C2</strain>
    </source>
</reference>
<comment type="caution">
    <text evidence="1">The sequence shown here is derived from an EMBL/GenBank/DDBJ whole genome shotgun (WGS) entry which is preliminary data.</text>
</comment>
<evidence type="ECO:0000313" key="1">
    <source>
        <dbReference type="EMBL" id="PKK67657.1"/>
    </source>
</evidence>